<evidence type="ECO:0000313" key="1">
    <source>
        <dbReference type="EMBL" id="OAT76629.1"/>
    </source>
</evidence>
<dbReference type="STRING" id="1691903.A9B99_10020"/>
<dbReference type="EMBL" id="LYRP01000022">
    <property type="protein sequence ID" value="OAT76629.1"/>
    <property type="molecule type" value="Genomic_DNA"/>
</dbReference>
<proteinExistence type="predicted"/>
<protein>
    <recommendedName>
        <fullName evidence="3">Inhibitor of glucose transporter</fullName>
    </recommendedName>
</protein>
<name>A0A1B7L2H9_9ENTR</name>
<evidence type="ECO:0008006" key="3">
    <source>
        <dbReference type="Google" id="ProtNLM"/>
    </source>
</evidence>
<comment type="caution">
    <text evidence="1">The sequence shown here is derived from an EMBL/GenBank/DDBJ whole genome shotgun (WGS) entry which is preliminary data.</text>
</comment>
<dbReference type="AlphaFoldDB" id="A0A1B7L2H9"/>
<keyword evidence="2" id="KW-1185">Reference proteome</keyword>
<dbReference type="OrthoDB" id="6488438at2"/>
<organism evidence="1 2">
    <name type="scientific">Mangrovibacter phragmitis</name>
    <dbReference type="NCBI Taxonomy" id="1691903"/>
    <lineage>
        <taxon>Bacteria</taxon>
        <taxon>Pseudomonadati</taxon>
        <taxon>Pseudomonadota</taxon>
        <taxon>Gammaproteobacteria</taxon>
        <taxon>Enterobacterales</taxon>
        <taxon>Enterobacteriaceae</taxon>
        <taxon>Mangrovibacter</taxon>
    </lineage>
</organism>
<dbReference type="Proteomes" id="UP000078225">
    <property type="component" value="Unassembled WGS sequence"/>
</dbReference>
<gene>
    <name evidence="1" type="ORF">A9B99_10020</name>
</gene>
<dbReference type="InterPro" id="IPR031767">
    <property type="entry name" value="SgrT"/>
</dbReference>
<evidence type="ECO:0000313" key="2">
    <source>
        <dbReference type="Proteomes" id="UP000078225"/>
    </source>
</evidence>
<reference evidence="2" key="1">
    <citation type="submission" date="2016-05" db="EMBL/GenBank/DDBJ databases">
        <authorList>
            <person name="Behera P."/>
            <person name="Vaishampayan P."/>
            <person name="Singh N."/>
            <person name="Raina V."/>
            <person name="Suar M."/>
            <person name="Pattnaik A."/>
            <person name="Rastogi G."/>
        </authorList>
    </citation>
    <scope>NUCLEOTIDE SEQUENCE [LARGE SCALE GENOMIC DNA]</scope>
    <source>
        <strain evidence="2">MP23</strain>
    </source>
</reference>
<dbReference type="RefSeq" id="WP_064598777.1">
    <property type="nucleotide sequence ID" value="NZ_CP134782.1"/>
</dbReference>
<dbReference type="GO" id="GO:0046325">
    <property type="term" value="P:negative regulation of D-glucose import"/>
    <property type="evidence" value="ECO:0007669"/>
    <property type="project" value="InterPro"/>
</dbReference>
<dbReference type="Pfam" id="PF15894">
    <property type="entry name" value="SgrT"/>
    <property type="match status" value="1"/>
</dbReference>
<sequence length="60" mass="7329">MKRSFAEQFYLAFFTATRRVSGSWLACLDPQQRVQMLDELMQWQCSYPCVWHRHHRSHQV</sequence>
<accession>A0A1B7L2H9</accession>